<dbReference type="Pfam" id="PF00270">
    <property type="entry name" value="DEAD"/>
    <property type="match status" value="1"/>
</dbReference>
<dbReference type="GO" id="GO:0003678">
    <property type="term" value="F:DNA helicase activity"/>
    <property type="evidence" value="ECO:0007669"/>
    <property type="project" value="TreeGrafter"/>
</dbReference>
<dbReference type="InterPro" id="IPR047112">
    <property type="entry name" value="RecG/Mfd"/>
</dbReference>
<keyword evidence="4 11" id="KW-0347">Helicase</keyword>
<dbReference type="GO" id="GO:0016787">
    <property type="term" value="F:hydrolase activity"/>
    <property type="evidence" value="ECO:0007669"/>
    <property type="project" value="UniProtKB-KW"/>
</dbReference>
<keyword evidence="6" id="KW-0238">DNA-binding</keyword>
<dbReference type="InterPro" id="IPR001650">
    <property type="entry name" value="Helicase_C-like"/>
</dbReference>
<keyword evidence="7" id="KW-0234">DNA repair</keyword>
<name>A0AAE3AY38_9FIRM</name>
<dbReference type="Pfam" id="PF17191">
    <property type="entry name" value="RecG_wedge"/>
    <property type="match status" value="1"/>
</dbReference>
<evidence type="ECO:0000256" key="4">
    <source>
        <dbReference type="ARBA" id="ARBA00022806"/>
    </source>
</evidence>
<evidence type="ECO:0000259" key="9">
    <source>
        <dbReference type="PROSITE" id="PS51192"/>
    </source>
</evidence>
<evidence type="ECO:0000256" key="5">
    <source>
        <dbReference type="ARBA" id="ARBA00022840"/>
    </source>
</evidence>
<dbReference type="InterPro" id="IPR014001">
    <property type="entry name" value="Helicase_ATP-bd"/>
</dbReference>
<keyword evidence="12" id="KW-1185">Reference proteome</keyword>
<sequence length="679" mass="75139">MEASHLITEIKGVGVKTTALFSKLHIETIKDLISYFPRGYDHYEEALPVGELCTGKVQSVRACIVGTPSMVRAKGMVITHAQAGDASGRMKLTWFRMPYLKKALPGGSWHVFRGMVQAGAGGMLFMEQPRVFSQGDYETLAGTWQPKYALTSGLTNHMISKCVRQALEELELPDYLPEEIRRRYRLIGFREAMEKIHFPGSQEDVVMARRRLVFDEFLAFLIQIKRQKKENAGLLIDRPLQPTEDTDRLIAALPYQLTGAQRRVWKQIEADLTGHMAMNRLVQGDVGSGKTILAFLALLVCSANSRQGCLMAPTEVLAVQHFEALTEMTEKYGLCTKPILLTGSMTSKQKKEAYARIKSGDADVIIGTHALIQDKVEYRDLALVVTDEQHRFGVRQRECLANKGEGVHVLVMSATPIPRTLAIVLYGDLEVSVLDEMPKNRLPIKNCVVDPSFRKKAYAFLEAQVEAGHQVYVICPMVEAGEDSADGLENVTDYTEKLKAALNSSIRVAALHGKMKAAQKQEIMDAFGAGQIDVLVSTTVIEVGINVPNATVMLVENAERFGLAQLHQLRGRVGRGHAQSFCIFMTGDGSGAKNKRLDVLNHSNDGFFIANEDLKLRGPGDLFGIRQSGDLDFGLGDIYQDSDVLMLAGELADQVLSGDVVLPEKEFGLFEKSIDYRTI</sequence>
<dbReference type="PROSITE" id="PS51192">
    <property type="entry name" value="HELICASE_ATP_BIND_1"/>
    <property type="match status" value="1"/>
</dbReference>
<accession>A0AAE3AY38</accession>
<dbReference type="NCBIfam" id="NF008168">
    <property type="entry name" value="PRK10917.2-2"/>
    <property type="match status" value="1"/>
</dbReference>
<comment type="caution">
    <text evidence="11">The sequence shown here is derived from an EMBL/GenBank/DDBJ whole genome shotgun (WGS) entry which is preliminary data.</text>
</comment>
<dbReference type="SUPFAM" id="SSF52540">
    <property type="entry name" value="P-loop containing nucleoside triphosphate hydrolases"/>
    <property type="match status" value="2"/>
</dbReference>
<dbReference type="InterPro" id="IPR012340">
    <property type="entry name" value="NA-bd_OB-fold"/>
</dbReference>
<dbReference type="Pfam" id="PF19833">
    <property type="entry name" value="RecG_dom3_C"/>
    <property type="match status" value="1"/>
</dbReference>
<dbReference type="CDD" id="cd04488">
    <property type="entry name" value="RecG_wedge_OBF"/>
    <property type="match status" value="1"/>
</dbReference>
<dbReference type="Gene3D" id="3.40.50.300">
    <property type="entry name" value="P-loop containing nucleotide triphosphate hydrolases"/>
    <property type="match status" value="2"/>
</dbReference>
<dbReference type="Gene3D" id="2.40.50.140">
    <property type="entry name" value="Nucleic acid-binding proteins"/>
    <property type="match status" value="1"/>
</dbReference>
<dbReference type="Pfam" id="PF00271">
    <property type="entry name" value="Helicase_C"/>
    <property type="match status" value="1"/>
</dbReference>
<dbReference type="NCBIfam" id="NF008165">
    <property type="entry name" value="PRK10917.1-3"/>
    <property type="match status" value="1"/>
</dbReference>
<dbReference type="CDD" id="cd17992">
    <property type="entry name" value="DEXHc_RecG"/>
    <property type="match status" value="1"/>
</dbReference>
<protein>
    <recommendedName>
        <fullName evidence="8">Probable DNA 3'-5' helicase RecG</fullName>
    </recommendedName>
</protein>
<evidence type="ECO:0000256" key="7">
    <source>
        <dbReference type="ARBA" id="ARBA00023204"/>
    </source>
</evidence>
<dbReference type="InterPro" id="IPR045562">
    <property type="entry name" value="RecG_dom3_C"/>
</dbReference>
<keyword evidence="1" id="KW-0547">Nucleotide-binding</keyword>
<evidence type="ECO:0000256" key="2">
    <source>
        <dbReference type="ARBA" id="ARBA00022763"/>
    </source>
</evidence>
<dbReference type="EMBL" id="JAJEQF010000055">
    <property type="protein sequence ID" value="MCC2169000.1"/>
    <property type="molecule type" value="Genomic_DNA"/>
</dbReference>
<dbReference type="PROSITE" id="PS51194">
    <property type="entry name" value="HELICASE_CTER"/>
    <property type="match status" value="1"/>
</dbReference>
<dbReference type="AlphaFoldDB" id="A0AAE3AY38"/>
<dbReference type="InterPro" id="IPR027417">
    <property type="entry name" value="P-loop_NTPase"/>
</dbReference>
<evidence type="ECO:0000256" key="1">
    <source>
        <dbReference type="ARBA" id="ARBA00022741"/>
    </source>
</evidence>
<keyword evidence="5" id="KW-0067">ATP-binding</keyword>
<evidence type="ECO:0000313" key="12">
    <source>
        <dbReference type="Proteomes" id="UP001199355"/>
    </source>
</evidence>
<dbReference type="PANTHER" id="PTHR47964">
    <property type="entry name" value="ATP-DEPENDENT DNA HELICASE HOMOLOG RECG, CHLOROPLASTIC"/>
    <property type="match status" value="1"/>
</dbReference>
<dbReference type="SMART" id="SM00487">
    <property type="entry name" value="DEXDc"/>
    <property type="match status" value="1"/>
</dbReference>
<keyword evidence="3 11" id="KW-0378">Hydrolase</keyword>
<dbReference type="SUPFAM" id="SSF50249">
    <property type="entry name" value="Nucleic acid-binding proteins"/>
    <property type="match status" value="1"/>
</dbReference>
<dbReference type="GO" id="GO:0003677">
    <property type="term" value="F:DNA binding"/>
    <property type="evidence" value="ECO:0007669"/>
    <property type="project" value="UniProtKB-KW"/>
</dbReference>
<dbReference type="PANTHER" id="PTHR47964:SF1">
    <property type="entry name" value="ATP-DEPENDENT DNA HELICASE HOMOLOG RECG, CHLOROPLASTIC"/>
    <property type="match status" value="1"/>
</dbReference>
<keyword evidence="2" id="KW-0227">DNA damage</keyword>
<evidence type="ECO:0000259" key="10">
    <source>
        <dbReference type="PROSITE" id="PS51194"/>
    </source>
</evidence>
<evidence type="ECO:0000313" key="11">
    <source>
        <dbReference type="EMBL" id="MCC2169000.1"/>
    </source>
</evidence>
<proteinExistence type="predicted"/>
<evidence type="ECO:0000256" key="6">
    <source>
        <dbReference type="ARBA" id="ARBA00023125"/>
    </source>
</evidence>
<organism evidence="11 12">
    <name type="scientific">Gallintestinimicrobium propionicum</name>
    <dbReference type="NCBI Taxonomy" id="2981770"/>
    <lineage>
        <taxon>Bacteria</taxon>
        <taxon>Bacillati</taxon>
        <taxon>Bacillota</taxon>
        <taxon>Clostridia</taxon>
        <taxon>Lachnospirales</taxon>
        <taxon>Lachnospiraceae</taxon>
        <taxon>Gallintestinimicrobium</taxon>
    </lineage>
</organism>
<reference evidence="11 12" key="1">
    <citation type="submission" date="2021-10" db="EMBL/GenBank/DDBJ databases">
        <title>Anaerobic single-cell dispensing facilitates the cultivation of human gut bacteria.</title>
        <authorList>
            <person name="Afrizal A."/>
        </authorList>
    </citation>
    <scope>NUCLEOTIDE SEQUENCE [LARGE SCALE GENOMIC DNA]</scope>
    <source>
        <strain evidence="11 12">CLA-AA-H244</strain>
    </source>
</reference>
<dbReference type="SMART" id="SM00490">
    <property type="entry name" value="HELICc"/>
    <property type="match status" value="1"/>
</dbReference>
<feature type="domain" description="Helicase ATP-binding" evidence="9">
    <location>
        <begin position="271"/>
        <end position="434"/>
    </location>
</feature>
<dbReference type="InterPro" id="IPR011545">
    <property type="entry name" value="DEAD/DEAH_box_helicase_dom"/>
</dbReference>
<dbReference type="GO" id="GO:0006281">
    <property type="term" value="P:DNA repair"/>
    <property type="evidence" value="ECO:0007669"/>
    <property type="project" value="UniProtKB-KW"/>
</dbReference>
<evidence type="ECO:0000256" key="8">
    <source>
        <dbReference type="ARBA" id="ARBA00049819"/>
    </source>
</evidence>
<dbReference type="RefSeq" id="WP_308729044.1">
    <property type="nucleotide sequence ID" value="NZ_JAJEQF010000055.1"/>
</dbReference>
<dbReference type="GO" id="GO:0005524">
    <property type="term" value="F:ATP binding"/>
    <property type="evidence" value="ECO:0007669"/>
    <property type="project" value="UniProtKB-KW"/>
</dbReference>
<dbReference type="Proteomes" id="UP001199355">
    <property type="component" value="Unassembled WGS sequence"/>
</dbReference>
<dbReference type="InterPro" id="IPR033454">
    <property type="entry name" value="RecG_wedge"/>
</dbReference>
<evidence type="ECO:0000256" key="3">
    <source>
        <dbReference type="ARBA" id="ARBA00022801"/>
    </source>
</evidence>
<feature type="domain" description="Helicase C-terminal" evidence="10">
    <location>
        <begin position="453"/>
        <end position="615"/>
    </location>
</feature>
<gene>
    <name evidence="11" type="primary">recG</name>
    <name evidence="11" type="ORF">LKD45_15110</name>
</gene>